<dbReference type="RefSeq" id="WP_331256289.1">
    <property type="nucleotide sequence ID" value="NZ_CP133270.1"/>
</dbReference>
<keyword evidence="3" id="KW-1185">Reference proteome</keyword>
<gene>
    <name evidence="2" type="ORF">Bealeia1_01786</name>
</gene>
<feature type="signal peptide" evidence="1">
    <location>
        <begin position="1"/>
        <end position="24"/>
    </location>
</feature>
<sequence length="211" mass="24162">MFQKKLSSLTLAFLFSMTLQPLSASEKEITADEKPSWWDEGWALTFYSGPFSSQTTSKIFFDFNAQFEKSAILALAVSKKLGTVFENRLQFELEAGIVKHVGHQHHWELDTPVIVARWMKFPWNETLRTTFAIGDGISFASRKPFHEVERRGDKLSAKTLNYLMAELTFGHKSLPNWDFVLRYHHRSGVFGLFDGVHDASNVFAGGIKYKF</sequence>
<feature type="chain" id="PRO_5046960550" description="Outer membrane protein beta-barrel domain-containing protein" evidence="1">
    <location>
        <begin position="25"/>
        <end position="211"/>
    </location>
</feature>
<protein>
    <recommendedName>
        <fullName evidence="4">Outer membrane protein beta-barrel domain-containing protein</fullName>
    </recommendedName>
</protein>
<accession>A0ABZ2C526</accession>
<keyword evidence="1" id="KW-0732">Signal</keyword>
<proteinExistence type="predicted"/>
<dbReference type="Proteomes" id="UP001330434">
    <property type="component" value="Chromosome"/>
</dbReference>
<evidence type="ECO:0008006" key="4">
    <source>
        <dbReference type="Google" id="ProtNLM"/>
    </source>
</evidence>
<reference evidence="2 3" key="1">
    <citation type="journal article" date="2024" name="Environ. Microbiol.">
        <title>Novel evolutionary insights on the interactions of the Holosporales (Alphaproteobacteria) with eukaryotic hosts from comparative genomics.</title>
        <authorList>
            <person name="Giovannini M."/>
            <person name="Petroni G."/>
            <person name="Castelli M."/>
        </authorList>
    </citation>
    <scope>NUCLEOTIDE SEQUENCE [LARGE SCALE GENOMIC DNA]</scope>
    <source>
        <strain evidence="2 3">US_Bl 15I1</strain>
    </source>
</reference>
<evidence type="ECO:0000313" key="2">
    <source>
        <dbReference type="EMBL" id="WVX67572.1"/>
    </source>
</evidence>
<organism evidence="2 3">
    <name type="scientific">Candidatus Bealeia paramacronuclearis</name>
    <dbReference type="NCBI Taxonomy" id="1921001"/>
    <lineage>
        <taxon>Bacteria</taxon>
        <taxon>Pseudomonadati</taxon>
        <taxon>Pseudomonadota</taxon>
        <taxon>Alphaproteobacteria</taxon>
        <taxon>Holosporales</taxon>
        <taxon>Holosporaceae</taxon>
        <taxon>Candidatus Bealeia</taxon>
    </lineage>
</organism>
<dbReference type="EMBL" id="CP133270">
    <property type="protein sequence ID" value="WVX67572.1"/>
    <property type="molecule type" value="Genomic_DNA"/>
</dbReference>
<evidence type="ECO:0000256" key="1">
    <source>
        <dbReference type="SAM" id="SignalP"/>
    </source>
</evidence>
<evidence type="ECO:0000313" key="3">
    <source>
        <dbReference type="Proteomes" id="UP001330434"/>
    </source>
</evidence>
<name>A0ABZ2C526_9PROT</name>